<dbReference type="Gene3D" id="3.30.70.340">
    <property type="entry name" value="Metallocarboxypeptidase-like"/>
    <property type="match status" value="1"/>
</dbReference>
<comment type="function">
    <text evidence="16">Involved in the digestion of the blood meal.</text>
</comment>
<feature type="active site" description="Proton donor/acceptor" evidence="18">
    <location>
        <position position="375"/>
    </location>
</feature>
<keyword evidence="15" id="KW-1015">Disulfide bond</keyword>
<evidence type="ECO:0000256" key="16">
    <source>
        <dbReference type="ARBA" id="ARBA00057299"/>
    </source>
</evidence>
<dbReference type="GO" id="GO:0004181">
    <property type="term" value="F:metallocarboxypeptidase activity"/>
    <property type="evidence" value="ECO:0007669"/>
    <property type="project" value="InterPro"/>
</dbReference>
<dbReference type="FunFam" id="3.30.70.340:FF:000002">
    <property type="entry name" value="Carboxypeptidase A"/>
    <property type="match status" value="1"/>
</dbReference>
<evidence type="ECO:0000256" key="11">
    <source>
        <dbReference type="ARBA" id="ARBA00022833"/>
    </source>
</evidence>
<evidence type="ECO:0000256" key="3">
    <source>
        <dbReference type="ARBA" id="ARBA00004613"/>
    </source>
</evidence>
<keyword evidence="10" id="KW-0378">Hydrolase</keyword>
<dbReference type="EMBL" id="LR899616">
    <property type="protein sequence ID" value="CAD7241128.1"/>
    <property type="molecule type" value="Genomic_DNA"/>
</dbReference>
<gene>
    <name evidence="21" type="ORF">DSTB1V02_LOCUS1129</name>
</gene>
<evidence type="ECO:0000256" key="12">
    <source>
        <dbReference type="ARBA" id="ARBA00023026"/>
    </source>
</evidence>
<feature type="active site" description="Proton donor/acceptor" evidence="18">
    <location>
        <position position="636"/>
    </location>
</feature>
<comment type="similarity">
    <text evidence="4 18">Belongs to the peptidase M14 family.</text>
</comment>
<evidence type="ECO:0000259" key="20">
    <source>
        <dbReference type="PROSITE" id="PS52035"/>
    </source>
</evidence>
<dbReference type="InterPro" id="IPR057247">
    <property type="entry name" value="CARBOXYPEPT_ZN_2"/>
</dbReference>
<dbReference type="SMART" id="SM00631">
    <property type="entry name" value="Zn_pept"/>
    <property type="match status" value="3"/>
</dbReference>
<dbReference type="InterPro" id="IPR036990">
    <property type="entry name" value="M14A-like_propep"/>
</dbReference>
<dbReference type="Proteomes" id="UP000677054">
    <property type="component" value="Unassembled WGS sequence"/>
</dbReference>
<keyword evidence="6" id="KW-0121">Carboxypeptidase</keyword>
<feature type="active site" description="Proton donor/acceptor" evidence="18">
    <location>
        <position position="1011"/>
    </location>
</feature>
<evidence type="ECO:0000256" key="13">
    <source>
        <dbReference type="ARBA" id="ARBA00023049"/>
    </source>
</evidence>
<evidence type="ECO:0000256" key="9">
    <source>
        <dbReference type="ARBA" id="ARBA00022729"/>
    </source>
</evidence>
<name>A0A7R8X5W1_9CRUS</name>
<dbReference type="InterPro" id="IPR003146">
    <property type="entry name" value="M14A_act_pep"/>
</dbReference>
<feature type="signal peptide" evidence="19">
    <location>
        <begin position="1"/>
        <end position="15"/>
    </location>
</feature>
<dbReference type="SUPFAM" id="SSF54897">
    <property type="entry name" value="Protease propeptides/inhibitors"/>
    <property type="match status" value="1"/>
</dbReference>
<protein>
    <recommendedName>
        <fullName evidence="17">Zinc carboxypeptidase A 1</fullName>
    </recommendedName>
</protein>
<feature type="domain" description="Peptidase M14" evidence="20">
    <location>
        <begin position="116"/>
        <end position="409"/>
    </location>
</feature>
<comment type="function">
    <text evidence="2">Extracellular metalloprotease that contributes to pathogenicity.</text>
</comment>
<keyword evidence="5" id="KW-0964">Secreted</keyword>
<keyword evidence="8" id="KW-0479">Metal-binding</keyword>
<comment type="cofactor">
    <cofactor evidence="1">
        <name>Zn(2+)</name>
        <dbReference type="ChEBI" id="CHEBI:29105"/>
    </cofactor>
</comment>
<keyword evidence="11" id="KW-0862">Zinc</keyword>
<dbReference type="PANTHER" id="PTHR11705">
    <property type="entry name" value="PROTEASE FAMILY M14 CARBOXYPEPTIDASE A,B"/>
    <property type="match status" value="1"/>
</dbReference>
<feature type="domain" description="Peptidase M14" evidence="20">
    <location>
        <begin position="401"/>
        <end position="670"/>
    </location>
</feature>
<dbReference type="AlphaFoldDB" id="A0A7R8X5W1"/>
<dbReference type="CDD" id="cd03860">
    <property type="entry name" value="M14_CP_A-B_like"/>
    <property type="match status" value="1"/>
</dbReference>
<evidence type="ECO:0000256" key="17">
    <source>
        <dbReference type="ARBA" id="ARBA00069039"/>
    </source>
</evidence>
<keyword evidence="7" id="KW-0645">Protease</keyword>
<dbReference type="Pfam" id="PF02244">
    <property type="entry name" value="Propep_M14"/>
    <property type="match status" value="1"/>
</dbReference>
<keyword evidence="22" id="KW-1185">Reference proteome</keyword>
<dbReference type="OrthoDB" id="3626597at2759"/>
<dbReference type="Pfam" id="PF00246">
    <property type="entry name" value="Peptidase_M14"/>
    <property type="match status" value="3"/>
</dbReference>
<evidence type="ECO:0000256" key="10">
    <source>
        <dbReference type="ARBA" id="ARBA00022801"/>
    </source>
</evidence>
<dbReference type="InterPro" id="IPR000834">
    <property type="entry name" value="Peptidase_M14"/>
</dbReference>
<dbReference type="EMBL" id="CAJPEV010000099">
    <property type="protein sequence ID" value="CAG0880549.1"/>
    <property type="molecule type" value="Genomic_DNA"/>
</dbReference>
<evidence type="ECO:0000256" key="6">
    <source>
        <dbReference type="ARBA" id="ARBA00022645"/>
    </source>
</evidence>
<organism evidence="21">
    <name type="scientific">Darwinula stevensoni</name>
    <dbReference type="NCBI Taxonomy" id="69355"/>
    <lineage>
        <taxon>Eukaryota</taxon>
        <taxon>Metazoa</taxon>
        <taxon>Ecdysozoa</taxon>
        <taxon>Arthropoda</taxon>
        <taxon>Crustacea</taxon>
        <taxon>Oligostraca</taxon>
        <taxon>Ostracoda</taxon>
        <taxon>Podocopa</taxon>
        <taxon>Podocopida</taxon>
        <taxon>Darwinulocopina</taxon>
        <taxon>Darwinuloidea</taxon>
        <taxon>Darwinulidae</taxon>
        <taxon>Darwinula</taxon>
    </lineage>
</organism>
<dbReference type="PROSITE" id="PS51257">
    <property type="entry name" value="PROKAR_LIPOPROTEIN"/>
    <property type="match status" value="1"/>
</dbReference>
<evidence type="ECO:0000256" key="18">
    <source>
        <dbReference type="PROSITE-ProRule" id="PRU01379"/>
    </source>
</evidence>
<reference evidence="21" key="1">
    <citation type="submission" date="2020-11" db="EMBL/GenBank/DDBJ databases">
        <authorList>
            <person name="Tran Van P."/>
        </authorList>
    </citation>
    <scope>NUCLEOTIDE SEQUENCE</scope>
</reference>
<dbReference type="GO" id="GO:0005615">
    <property type="term" value="C:extracellular space"/>
    <property type="evidence" value="ECO:0007669"/>
    <property type="project" value="TreeGrafter"/>
</dbReference>
<dbReference type="PRINTS" id="PR00765">
    <property type="entry name" value="CRBOXYPTASEA"/>
</dbReference>
<dbReference type="GO" id="GO:0008270">
    <property type="term" value="F:zinc ion binding"/>
    <property type="evidence" value="ECO:0007669"/>
    <property type="project" value="InterPro"/>
</dbReference>
<feature type="domain" description="Peptidase M14" evidence="20">
    <location>
        <begin position="662"/>
        <end position="1045"/>
    </location>
</feature>
<dbReference type="PANTHER" id="PTHR11705:SF143">
    <property type="entry name" value="SLL0236 PROTEIN"/>
    <property type="match status" value="1"/>
</dbReference>
<comment type="subcellular location">
    <subcellularLocation>
        <location evidence="3">Secreted</location>
    </subcellularLocation>
</comment>
<keyword evidence="12" id="KW-0843">Virulence</keyword>
<evidence type="ECO:0000256" key="15">
    <source>
        <dbReference type="ARBA" id="ARBA00023157"/>
    </source>
</evidence>
<proteinExistence type="inferred from homology"/>
<evidence type="ECO:0000256" key="5">
    <source>
        <dbReference type="ARBA" id="ARBA00022525"/>
    </source>
</evidence>
<evidence type="ECO:0000313" key="21">
    <source>
        <dbReference type="EMBL" id="CAD7241128.1"/>
    </source>
</evidence>
<dbReference type="SUPFAM" id="SSF53187">
    <property type="entry name" value="Zn-dependent exopeptidases"/>
    <property type="match status" value="3"/>
</dbReference>
<dbReference type="FunFam" id="3.40.630.10:FF:000040">
    <property type="entry name" value="zinc carboxypeptidase"/>
    <property type="match status" value="1"/>
</dbReference>
<dbReference type="PROSITE" id="PS52035">
    <property type="entry name" value="PEPTIDASE_M14"/>
    <property type="match status" value="3"/>
</dbReference>
<dbReference type="Gene3D" id="3.40.630.10">
    <property type="entry name" value="Zn peptidases"/>
    <property type="match status" value="3"/>
</dbReference>
<evidence type="ECO:0000256" key="8">
    <source>
        <dbReference type="ARBA" id="ARBA00022723"/>
    </source>
</evidence>
<keyword evidence="14" id="KW-0865">Zymogen</keyword>
<dbReference type="PROSITE" id="PS00133">
    <property type="entry name" value="CARBOXYPEPT_ZN_2"/>
    <property type="match status" value="3"/>
</dbReference>
<evidence type="ECO:0000256" key="1">
    <source>
        <dbReference type="ARBA" id="ARBA00001947"/>
    </source>
</evidence>
<feature type="non-terminal residue" evidence="21">
    <location>
        <position position="1"/>
    </location>
</feature>
<dbReference type="FunFam" id="3.40.630.10:FF:000084">
    <property type="entry name" value="Carboxypeptidase B2"/>
    <property type="match status" value="1"/>
</dbReference>
<feature type="chain" id="PRO_5036209019" description="Zinc carboxypeptidase A 1" evidence="19">
    <location>
        <begin position="16"/>
        <end position="1050"/>
    </location>
</feature>
<evidence type="ECO:0000313" key="22">
    <source>
        <dbReference type="Proteomes" id="UP000677054"/>
    </source>
</evidence>
<dbReference type="GO" id="GO:0006508">
    <property type="term" value="P:proteolysis"/>
    <property type="evidence" value="ECO:0007669"/>
    <property type="project" value="UniProtKB-KW"/>
</dbReference>
<accession>A0A7R8X5W1</accession>
<sequence>MKGFLFLGFLMAVSCVPMRGMKSYDNYSVLRVIPHDRESLVEMHKFELSHPELDFWKKSSMVDMPVDIMVSPGEKSRILEELHQAGFHPGVIIPNVQSLIEDQKLAPKGSRMAWDAYQSVDSIYEWLDTLPSLYPGIVSQQTIGTSYMGMDLKLVRFNKNPGQQKMAAFIDANIHAREWITSATLTWIMNELLTNPAYERILDEYDLHFFPVFNPDGLEWSQTNDRLWRKTRSDHGTTCRGVDGNRNFGFHWNEGGSSSNSCAETYHGPNSFSETETSAMAEYIESNMAEFDFKLYLNVHSYSQLVLLPWGYTNTHPSDYTDLIDVAHIMESALEERYNTQYTSGSVPDVLYIASGGTFDWTKGAAGIKYSYGIELRDRGTWGFLLPPSQIIPSGEETLDGIVALLDAIYEWLDTLQSLYPDIVTQQTIGSSYLDKDLKLIRFNKNSGQPKMAAFIDARNFLVSHADIHAREWITSAALTWIMNELLTNPTYERILDEYDLHFLPVVNPDGLEYTQTDLSMPRMLCRGSAVSTRFVLSVVAEGGSSNDKCSEVYHGPNPFSDVETIALSDYILENMPRVDFKLYLSIHSFSQLILLPWGFTETHPDDYEELVNIASGGSIDWTKGDAGIKYSYAFELRDTGFWGFLLPADQIVPSGEETLDGIVALLDAIYDWLDSLPFLYPDVVSNQTIGSSYLGKDLKLVRFNKESGQPKMAAFIDASIHPREWITLAALTWIMNELLTNPAHERILDEYDLHFLPIVNPDGLEYTESIVSSCREFPSACFHFSFGSVDRLWRKTVSYYGSPFGCIGADANRNFDFHWNARSRDCGGQECFVRVKISCVHWFLSSAVAEGGSSEDMCSDMYHGPTPASEAETAALSDYILDNMSQFDFKLFLNLHSFAQLVLFPWSFSETHTDDYDELVRFSSSEFVNAQHHMHVSGYKCVMFLFVQMEVADILASALEERHGTEFISGTAPDTLYEVAGFLAIAVIASGTSIDWAKGVAGIKYSYGIEMRDTGVWGLLLPPDQIIPSGEETLDGLIALLDAVRERSL</sequence>
<evidence type="ECO:0000256" key="19">
    <source>
        <dbReference type="SAM" id="SignalP"/>
    </source>
</evidence>
<evidence type="ECO:0000256" key="4">
    <source>
        <dbReference type="ARBA" id="ARBA00005988"/>
    </source>
</evidence>
<evidence type="ECO:0000256" key="2">
    <source>
        <dbReference type="ARBA" id="ARBA00003091"/>
    </source>
</evidence>
<keyword evidence="9 19" id="KW-0732">Signal</keyword>
<keyword evidence="13" id="KW-0482">Metalloprotease</keyword>
<evidence type="ECO:0000256" key="14">
    <source>
        <dbReference type="ARBA" id="ARBA00023145"/>
    </source>
</evidence>
<evidence type="ECO:0000256" key="7">
    <source>
        <dbReference type="ARBA" id="ARBA00022670"/>
    </source>
</evidence>